<comment type="caution">
    <text evidence="6">The sequence shown here is derived from an EMBL/GenBank/DDBJ whole genome shotgun (WGS) entry which is preliminary data.</text>
</comment>
<dbReference type="InterPro" id="IPR048052">
    <property type="entry name" value="FM1-like"/>
</dbReference>
<dbReference type="GO" id="GO:0005975">
    <property type="term" value="P:carbohydrate metabolic process"/>
    <property type="evidence" value="ECO:0007669"/>
    <property type="project" value="UniProtKB-ARBA"/>
</dbReference>
<dbReference type="InterPro" id="IPR032364">
    <property type="entry name" value="GramPos_pilinD1_N"/>
</dbReference>
<evidence type="ECO:0000259" key="3">
    <source>
        <dbReference type="Pfam" id="PF16555"/>
    </source>
</evidence>
<sequence length="465" mass="48003">MHTTTRPRGARLVAGFAAAAVGAFAAMGVIAPASAAPNIDPDQTGSITVHMFEQPATTGTPSDGRPLPSTNGLTPLEGVTFNAQRVTSIDLSSNTGWTTASGLTASEVIADPIAYPLTVGTPDTTDSAGVATFTGLEIGVYLVQPTAVGGNEVALPTQPFLVSVPTPIEGDEWLYDVHVYPKASLTDITMSLDDQDAYELGDDITWTIDVLVPRQSEGDTISSFIVTDQLDATRLDLQSTTVTLGSTTLVLGVHYSLTEVDGLVTITFLPDGLALLNASGGQTLEIALVTTVVALGDGTIENSATLYVNDAAFDAPFPSDTEISYWGAAVIVKHALGDEAALLDGAVFELRNSAGTVLETITVDGSYTIPGLRTTPAREVYTLTEIEAPTGYVLDATPRSFAVIAGPLASAVELQIANAQAPAFELPVTGGAGQTAFLIGGGALLAVALGALLVQVGRRRTAKQD</sequence>
<proteinExistence type="predicted"/>
<dbReference type="InterPro" id="IPR013783">
    <property type="entry name" value="Ig-like_fold"/>
</dbReference>
<dbReference type="Pfam" id="PF17802">
    <property type="entry name" value="SpaA"/>
    <property type="match status" value="1"/>
</dbReference>
<feature type="domain" description="SpaA-like prealbumin fold" evidence="4">
    <location>
        <begin position="341"/>
        <end position="403"/>
    </location>
</feature>
<evidence type="ECO:0000259" key="5">
    <source>
        <dbReference type="Pfam" id="PF20623"/>
    </source>
</evidence>
<evidence type="ECO:0000313" key="6">
    <source>
        <dbReference type="EMBL" id="ROR65286.1"/>
    </source>
</evidence>
<keyword evidence="1" id="KW-1133">Transmembrane helix</keyword>
<gene>
    <name evidence="6" type="ORF">EDD26_0652</name>
</gene>
<reference evidence="6 7" key="1">
    <citation type="submission" date="2018-11" db="EMBL/GenBank/DDBJ databases">
        <title>Sequencing the genomes of 1000 actinobacteria strains.</title>
        <authorList>
            <person name="Klenk H.-P."/>
        </authorList>
    </citation>
    <scope>NUCLEOTIDE SEQUENCE [LARGE SCALE GENOMIC DNA]</scope>
    <source>
        <strain evidence="6 7">DSM 9580</strain>
    </source>
</reference>
<dbReference type="OrthoDB" id="3199332at2"/>
<evidence type="ECO:0000256" key="1">
    <source>
        <dbReference type="SAM" id="Phobius"/>
    </source>
</evidence>
<evidence type="ECO:0000256" key="2">
    <source>
        <dbReference type="SAM" id="SignalP"/>
    </source>
</evidence>
<dbReference type="RefSeq" id="WP_123696390.1">
    <property type="nucleotide sequence ID" value="NZ_RKHJ01000001.1"/>
</dbReference>
<keyword evidence="1" id="KW-0812">Transmembrane</keyword>
<protein>
    <submittedName>
        <fullName evidence="6">LPXTG-motif cell wall-anchored protein/fimbrial isopeptide formation D2 family protein</fullName>
    </submittedName>
</protein>
<dbReference type="Proteomes" id="UP000275456">
    <property type="component" value="Unassembled WGS sequence"/>
</dbReference>
<dbReference type="Pfam" id="PF20623">
    <property type="entry name" value="Sgo0707_N2"/>
    <property type="match status" value="1"/>
</dbReference>
<dbReference type="Gene3D" id="2.60.40.740">
    <property type="match status" value="1"/>
</dbReference>
<dbReference type="NCBIfam" id="NF033902">
    <property type="entry name" value="iso_D2_wall_anc"/>
    <property type="match status" value="1"/>
</dbReference>
<keyword evidence="2" id="KW-0732">Signal</keyword>
<dbReference type="NCBIfam" id="TIGR01167">
    <property type="entry name" value="LPXTG_anchor"/>
    <property type="match status" value="1"/>
</dbReference>
<keyword evidence="7" id="KW-1185">Reference proteome</keyword>
<feature type="chain" id="PRO_5017941493" evidence="2">
    <location>
        <begin position="36"/>
        <end position="465"/>
    </location>
</feature>
<keyword evidence="1" id="KW-0472">Membrane</keyword>
<dbReference type="Gene3D" id="2.60.40.10">
    <property type="entry name" value="Immunoglobulins"/>
    <property type="match status" value="2"/>
</dbReference>
<evidence type="ECO:0000259" key="4">
    <source>
        <dbReference type="Pfam" id="PF17802"/>
    </source>
</evidence>
<dbReference type="InterPro" id="IPR026466">
    <property type="entry name" value="Fim_isopep_form_D2_dom"/>
</dbReference>
<feature type="signal peptide" evidence="2">
    <location>
        <begin position="1"/>
        <end position="35"/>
    </location>
</feature>
<feature type="transmembrane region" description="Helical" evidence="1">
    <location>
        <begin position="436"/>
        <end position="454"/>
    </location>
</feature>
<dbReference type="NCBIfam" id="TIGR04226">
    <property type="entry name" value="RrgB_K2N_iso_D2"/>
    <property type="match status" value="1"/>
</dbReference>
<evidence type="ECO:0000313" key="7">
    <source>
        <dbReference type="Proteomes" id="UP000275456"/>
    </source>
</evidence>
<dbReference type="AlphaFoldDB" id="A0A3N2AQM0"/>
<dbReference type="InterPro" id="IPR041033">
    <property type="entry name" value="SpaA_PFL_dom_1"/>
</dbReference>
<dbReference type="Pfam" id="PF16555">
    <property type="entry name" value="GramPos_pilinD1"/>
    <property type="match status" value="1"/>
</dbReference>
<name>A0A3N2AQM0_9MICO</name>
<feature type="domain" description="Gram-positive pilin subunit D1 N-terminal" evidence="3">
    <location>
        <begin position="70"/>
        <end position="182"/>
    </location>
</feature>
<feature type="domain" description="Sgo0707-like N2" evidence="5">
    <location>
        <begin position="199"/>
        <end position="311"/>
    </location>
</feature>
<dbReference type="InterPro" id="IPR046473">
    <property type="entry name" value="Sgo0707-like_N2"/>
</dbReference>
<accession>A0A3N2AQM0</accession>
<organism evidence="6 7">
    <name type="scientific">Agrococcus jenensis</name>
    <dbReference type="NCBI Taxonomy" id="46353"/>
    <lineage>
        <taxon>Bacteria</taxon>
        <taxon>Bacillati</taxon>
        <taxon>Actinomycetota</taxon>
        <taxon>Actinomycetes</taxon>
        <taxon>Micrococcales</taxon>
        <taxon>Microbacteriaceae</taxon>
        <taxon>Agrococcus</taxon>
    </lineage>
</organism>
<dbReference type="EMBL" id="RKHJ01000001">
    <property type="protein sequence ID" value="ROR65286.1"/>
    <property type="molecule type" value="Genomic_DNA"/>
</dbReference>